<dbReference type="Proteomes" id="UP000043763">
    <property type="component" value="Unassembled WGS sequence"/>
</dbReference>
<name>A0A0G4K651_9SPIR</name>
<accession>A0A0G4K651</accession>
<keyword evidence="3" id="KW-1185">Reference proteome</keyword>
<evidence type="ECO:0000313" key="2">
    <source>
        <dbReference type="EMBL" id="CRF32842.1"/>
    </source>
</evidence>
<dbReference type="OrthoDB" id="9814375at2"/>
<dbReference type="PANTHER" id="PTHR30024">
    <property type="entry name" value="ALIPHATIC SULFONATES-BINDING PROTEIN-RELATED"/>
    <property type="match status" value="1"/>
</dbReference>
<evidence type="ECO:0000259" key="1">
    <source>
        <dbReference type="Pfam" id="PF09084"/>
    </source>
</evidence>
<dbReference type="PIRSF" id="PIRSF027386">
    <property type="entry name" value="UCP027386_ABC_sbc_TM0202"/>
    <property type="match status" value="1"/>
</dbReference>
<dbReference type="Gene3D" id="3.40.190.10">
    <property type="entry name" value="Periplasmic binding protein-like II"/>
    <property type="match status" value="2"/>
</dbReference>
<dbReference type="InterPro" id="IPR027024">
    <property type="entry name" value="UCP027386_ABC_sbc_TM0202"/>
</dbReference>
<reference evidence="3" key="1">
    <citation type="submission" date="2015-04" db="EMBL/GenBank/DDBJ databases">
        <authorList>
            <person name="Mushtaq Mamoona"/>
        </authorList>
    </citation>
    <scope>NUCLEOTIDE SEQUENCE [LARGE SCALE GENOMIC DNA]</scope>
    <source>
        <strain evidence="3">AN4859/03</strain>
    </source>
</reference>
<gene>
    <name evidence="2" type="ORF">BRSU_1058</name>
</gene>
<dbReference type="PANTHER" id="PTHR30024:SF46">
    <property type="entry name" value="ABC TRANSPORTER, SUBSTRATE-BINDING LIPOPROTEIN"/>
    <property type="match status" value="1"/>
</dbReference>
<dbReference type="Pfam" id="PF09084">
    <property type="entry name" value="NMT1"/>
    <property type="match status" value="1"/>
</dbReference>
<feature type="domain" description="SsuA/THI5-like" evidence="1">
    <location>
        <begin position="44"/>
        <end position="232"/>
    </location>
</feature>
<dbReference type="SUPFAM" id="SSF53850">
    <property type="entry name" value="Periplasmic binding protein-like II"/>
    <property type="match status" value="1"/>
</dbReference>
<proteinExistence type="predicted"/>
<dbReference type="EMBL" id="CVLB01000001">
    <property type="protein sequence ID" value="CRF32842.1"/>
    <property type="molecule type" value="Genomic_DNA"/>
</dbReference>
<evidence type="ECO:0000313" key="3">
    <source>
        <dbReference type="Proteomes" id="UP000043763"/>
    </source>
</evidence>
<organism evidence="2 3">
    <name type="scientific">Brachyspira suanatina</name>
    <dbReference type="NCBI Taxonomy" id="381802"/>
    <lineage>
        <taxon>Bacteria</taxon>
        <taxon>Pseudomonadati</taxon>
        <taxon>Spirochaetota</taxon>
        <taxon>Spirochaetia</taxon>
        <taxon>Brachyspirales</taxon>
        <taxon>Brachyspiraceae</taxon>
        <taxon>Brachyspira</taxon>
    </lineage>
</organism>
<protein>
    <submittedName>
        <fullName evidence="2">Nitrate ABC transporter substrate-binding protein</fullName>
    </submittedName>
</protein>
<dbReference type="InterPro" id="IPR015168">
    <property type="entry name" value="SsuA/THI5"/>
</dbReference>
<dbReference type="AlphaFoldDB" id="A0A0G4K651"/>
<dbReference type="RefSeq" id="WP_048594227.1">
    <property type="nucleotide sequence ID" value="NZ_CVLB01000001.1"/>
</dbReference>
<sequence>MKNIKLILIILFVFIGSLYSQEMYLLSGPTGIGGLKMMKDYKGVNIHFVNAPNNMLSLIVKGEADIAAIPANMAAIIFNRQLDYKVIAVISETKLFIVSANPKIQTINDIKNKTVYCGTKLAAPDLMLQYLISKENLPKVNINYSLSNPDLAKAVASKNADIAILPEPFVSSAMLENKDVHIVVEMSKYIENYPVAVLIAKNTFINHNRALVQEVLKEYKNSTDYIINNKNEIETLIKDSSMIINAKAAVYGMNRMGLTFYTGEKMKFALNSYYNFLYNFDKKLIGNRIPSNEFYYIEK</sequence>